<accession>A0A1S4DFG9</accession>
<dbReference type="AlphaFoldDB" id="A0A1S4DFG9"/>
<protein>
    <submittedName>
        <fullName evidence="1">Uncharacterized protein isoform X7</fullName>
    </submittedName>
</protein>
<dbReference type="RefSeq" id="XP_016511969.1">
    <property type="nucleotide sequence ID" value="XM_016656483.1"/>
</dbReference>
<sequence>MGNDNPSRKENVDDQYPVHTAHQIHGFRKDSILACLGITICESRLDKYWIYYHGWFSIEGTVIAFKTSAFSLLPDCPPNTRPSIFSLVMTIS</sequence>
<evidence type="ECO:0000313" key="1">
    <source>
        <dbReference type="RefSeq" id="XP_016511969.1"/>
    </source>
</evidence>
<proteinExistence type="predicted"/>
<name>A0A1S4DFG9_TOBAC</name>
<dbReference type="OrthoDB" id="40134at2759"/>
<reference evidence="1" key="1">
    <citation type="submission" date="2025-08" db="UniProtKB">
        <authorList>
            <consortium name="RefSeq"/>
        </authorList>
    </citation>
    <scope>IDENTIFICATION</scope>
</reference>
<gene>
    <name evidence="1" type="primary">LOC107829056</name>
</gene>
<organism evidence="1">
    <name type="scientific">Nicotiana tabacum</name>
    <name type="common">Common tobacco</name>
    <dbReference type="NCBI Taxonomy" id="4097"/>
    <lineage>
        <taxon>Eukaryota</taxon>
        <taxon>Viridiplantae</taxon>
        <taxon>Streptophyta</taxon>
        <taxon>Embryophyta</taxon>
        <taxon>Tracheophyta</taxon>
        <taxon>Spermatophyta</taxon>
        <taxon>Magnoliopsida</taxon>
        <taxon>eudicotyledons</taxon>
        <taxon>Gunneridae</taxon>
        <taxon>Pentapetalae</taxon>
        <taxon>asterids</taxon>
        <taxon>lamiids</taxon>
        <taxon>Solanales</taxon>
        <taxon>Solanaceae</taxon>
        <taxon>Nicotianoideae</taxon>
        <taxon>Nicotianeae</taxon>
        <taxon>Nicotiana</taxon>
    </lineage>
</organism>